<name>A0A4W6BNL9_LATCA</name>
<dbReference type="GeneTree" id="ENSGT00730000111184"/>
<reference evidence="2" key="3">
    <citation type="submission" date="2025-09" db="UniProtKB">
        <authorList>
            <consortium name="Ensembl"/>
        </authorList>
    </citation>
    <scope>IDENTIFICATION</scope>
</reference>
<dbReference type="InterPro" id="IPR026106">
    <property type="entry name" value="MAP9"/>
</dbReference>
<sequence length="644" mass="74864">MMTNQDFRTLAYTKSPKTSKRTTFQDELQAAVSARASKPKTDRYSYSDDFNEDEDDFLNKLKSRTKKSGAFKKNKAKINNFELSDDEGKHERKKKVSFLKSQRISSPSEDTVAPESRENEPPDSSVGEHNDSFSSQHSTHVGEDDTEFTNSGCGVLLIPKSQERARVNLSHTKPQTILFGTCLCRYHLMAVWRKLQVLRRRATLLLKKGPRLHIHQNQTSDMSLQPIVWPRGSHPDPNRRQRTLGLSPLTAEKPPEETEAQDLSRPQTSSASIPLSTDTSSNTAVRSSSPHWTEGDHTGLSESFSNKSEHDSQLFTKSTIDSGSRDDFISDDSKEQGTKYSTSFEELHEDAGDHSDHSVAQLSHTQEKSFDTRTSSSHSKTTQRSQSACSRKVESKYLGTLRVLDRKVSLQESEPQAADSLRAAIYQEWLKKKKEKSRQKMLLKEKEEMLKEKKKKEEEVKKQDAVASYEAWKERKAEILKAKAKEKQDMIRKEQTANEEKEEKRQSAKQVFEKWKEEHDHLLKEKYRKQKEAENKLKLKKQEKEEERKRESRSAFSDWCEKKQDVLHEKATTKRKEIKSKEEEERYMKEERDKMALEVYENWLTRKDLEQRRRREERQIKEILSQDSPPPPWSPPNKTIPFRK</sequence>
<dbReference type="GO" id="GO:0000281">
    <property type="term" value="P:mitotic cytokinesis"/>
    <property type="evidence" value="ECO:0007669"/>
    <property type="project" value="InterPro"/>
</dbReference>
<feature type="compositionally biased region" description="Polar residues" evidence="1">
    <location>
        <begin position="372"/>
        <end position="389"/>
    </location>
</feature>
<feature type="compositionally biased region" description="Polar residues" evidence="1">
    <location>
        <begin position="99"/>
        <end position="109"/>
    </location>
</feature>
<feature type="region of interest" description="Disordered" evidence="1">
    <location>
        <begin position="617"/>
        <end position="644"/>
    </location>
</feature>
<dbReference type="GO" id="GO:0000235">
    <property type="term" value="C:astral microtubule"/>
    <property type="evidence" value="ECO:0007669"/>
    <property type="project" value="TreeGrafter"/>
</dbReference>
<feature type="compositionally biased region" description="Polar residues" evidence="1">
    <location>
        <begin position="313"/>
        <end position="322"/>
    </location>
</feature>
<feature type="region of interest" description="Disordered" evidence="1">
    <location>
        <begin position="525"/>
        <end position="589"/>
    </location>
</feature>
<dbReference type="PANTHER" id="PTHR14739">
    <property type="entry name" value="MICROTUBULE-ASSOCIATED PROTEIN 9"/>
    <property type="match status" value="1"/>
</dbReference>
<reference evidence="3" key="1">
    <citation type="submission" date="2015-09" db="EMBL/GenBank/DDBJ databases">
        <authorList>
            <person name="Sai Rama Sridatta P."/>
        </authorList>
    </citation>
    <scope>NUCLEOTIDE SEQUENCE [LARGE SCALE GENOMIC DNA]</scope>
</reference>
<dbReference type="GO" id="GO:0008017">
    <property type="term" value="F:microtubule binding"/>
    <property type="evidence" value="ECO:0007669"/>
    <property type="project" value="TreeGrafter"/>
</dbReference>
<feature type="compositionally biased region" description="Polar residues" evidence="1">
    <location>
        <begin position="264"/>
        <end position="291"/>
    </location>
</feature>
<dbReference type="PANTHER" id="PTHR14739:SF9">
    <property type="entry name" value="MICROTUBULE-ASSOCIATED PROTEIN 9"/>
    <property type="match status" value="1"/>
</dbReference>
<dbReference type="GO" id="GO:1902412">
    <property type="term" value="P:regulation of mitotic cytokinesis"/>
    <property type="evidence" value="ECO:0007669"/>
    <property type="project" value="TreeGrafter"/>
</dbReference>
<proteinExistence type="predicted"/>
<reference evidence="2" key="2">
    <citation type="submission" date="2025-08" db="UniProtKB">
        <authorList>
            <consortium name="Ensembl"/>
        </authorList>
    </citation>
    <scope>IDENTIFICATION</scope>
</reference>
<dbReference type="Ensembl" id="ENSLCAT00010002744.1">
    <property type="protein sequence ID" value="ENSLCAP00010002652.1"/>
    <property type="gene ID" value="ENSLCAG00010001479.1"/>
</dbReference>
<keyword evidence="3" id="KW-1185">Reference proteome</keyword>
<dbReference type="GO" id="GO:0090307">
    <property type="term" value="P:mitotic spindle assembly"/>
    <property type="evidence" value="ECO:0007669"/>
    <property type="project" value="TreeGrafter"/>
</dbReference>
<feature type="compositionally biased region" description="Basic and acidic residues" evidence="1">
    <location>
        <begin position="115"/>
        <end position="131"/>
    </location>
</feature>
<feature type="region of interest" description="Disordered" evidence="1">
    <location>
        <begin position="1"/>
        <end position="53"/>
    </location>
</feature>
<feature type="region of interest" description="Disordered" evidence="1">
    <location>
        <begin position="85"/>
        <end position="147"/>
    </location>
</feature>
<dbReference type="AlphaFoldDB" id="A0A4W6BNL9"/>
<dbReference type="Proteomes" id="UP000314980">
    <property type="component" value="Unassembled WGS sequence"/>
</dbReference>
<feature type="compositionally biased region" description="Basic and acidic residues" evidence="1">
    <location>
        <begin position="323"/>
        <end position="337"/>
    </location>
</feature>
<dbReference type="InParanoid" id="A0A4W6BNL9"/>
<evidence type="ECO:0000313" key="3">
    <source>
        <dbReference type="Proteomes" id="UP000314980"/>
    </source>
</evidence>
<feature type="region of interest" description="Disordered" evidence="1">
    <location>
        <begin position="483"/>
        <end position="511"/>
    </location>
</feature>
<organism evidence="2 3">
    <name type="scientific">Lates calcarifer</name>
    <name type="common">Barramundi</name>
    <name type="synonym">Holocentrus calcarifer</name>
    <dbReference type="NCBI Taxonomy" id="8187"/>
    <lineage>
        <taxon>Eukaryota</taxon>
        <taxon>Metazoa</taxon>
        <taxon>Chordata</taxon>
        <taxon>Craniata</taxon>
        <taxon>Vertebrata</taxon>
        <taxon>Euteleostomi</taxon>
        <taxon>Actinopterygii</taxon>
        <taxon>Neopterygii</taxon>
        <taxon>Teleostei</taxon>
        <taxon>Neoteleostei</taxon>
        <taxon>Acanthomorphata</taxon>
        <taxon>Carangaria</taxon>
        <taxon>Carangaria incertae sedis</taxon>
        <taxon>Centropomidae</taxon>
        <taxon>Lates</taxon>
    </lineage>
</organism>
<protein>
    <submittedName>
        <fullName evidence="2">Microtubule-associated protein 9</fullName>
    </submittedName>
</protein>
<gene>
    <name evidence="2" type="primary">map9</name>
</gene>
<accession>A0A4W6BNL9</accession>
<feature type="region of interest" description="Disordered" evidence="1">
    <location>
        <begin position="216"/>
        <end position="391"/>
    </location>
</feature>
<evidence type="ECO:0000256" key="1">
    <source>
        <dbReference type="SAM" id="MobiDB-lite"/>
    </source>
</evidence>
<evidence type="ECO:0000313" key="2">
    <source>
        <dbReference type="Ensembl" id="ENSLCAP00010002652.1"/>
    </source>
</evidence>
<feature type="compositionally biased region" description="Basic and acidic residues" evidence="1">
    <location>
        <begin position="345"/>
        <end position="357"/>
    </location>
</feature>